<evidence type="ECO:0000313" key="11">
    <source>
        <dbReference type="Proteomes" id="UP000641646"/>
    </source>
</evidence>
<dbReference type="InterPro" id="IPR005467">
    <property type="entry name" value="His_kinase_dom"/>
</dbReference>
<evidence type="ECO:0000256" key="4">
    <source>
        <dbReference type="ARBA" id="ARBA00022679"/>
    </source>
</evidence>
<feature type="domain" description="Histidine kinase" evidence="8">
    <location>
        <begin position="156"/>
        <end position="390"/>
    </location>
</feature>
<dbReference type="PROSITE" id="PS50110">
    <property type="entry name" value="RESPONSE_REGULATORY"/>
    <property type="match status" value="1"/>
</dbReference>
<dbReference type="InterPro" id="IPR036097">
    <property type="entry name" value="HisK_dim/P_sf"/>
</dbReference>
<dbReference type="RefSeq" id="WP_190461508.1">
    <property type="nucleotide sequence ID" value="NZ_JACJPW010000003.1"/>
</dbReference>
<evidence type="ECO:0000256" key="2">
    <source>
        <dbReference type="ARBA" id="ARBA00012438"/>
    </source>
</evidence>
<evidence type="ECO:0000256" key="6">
    <source>
        <dbReference type="ARBA" id="ARBA00023012"/>
    </source>
</evidence>
<dbReference type="SMART" id="SM00448">
    <property type="entry name" value="REC"/>
    <property type="match status" value="1"/>
</dbReference>
<dbReference type="CDD" id="cd17534">
    <property type="entry name" value="REC_DC-like"/>
    <property type="match status" value="1"/>
</dbReference>
<dbReference type="CDD" id="cd00075">
    <property type="entry name" value="HATPase"/>
    <property type="match status" value="1"/>
</dbReference>
<keyword evidence="11" id="KW-1185">Reference proteome</keyword>
<dbReference type="SUPFAM" id="SSF52172">
    <property type="entry name" value="CheY-like"/>
    <property type="match status" value="1"/>
</dbReference>
<proteinExistence type="predicted"/>
<dbReference type="InterPro" id="IPR004358">
    <property type="entry name" value="Sig_transdc_His_kin-like_C"/>
</dbReference>
<dbReference type="Proteomes" id="UP000641646">
    <property type="component" value="Unassembled WGS sequence"/>
</dbReference>
<gene>
    <name evidence="10" type="ORF">H6G03_01900</name>
</gene>
<keyword evidence="6" id="KW-0902">Two-component regulatory system</keyword>
<dbReference type="EMBL" id="JACJPW010000003">
    <property type="protein sequence ID" value="MBD2179874.1"/>
    <property type="molecule type" value="Genomic_DNA"/>
</dbReference>
<evidence type="ECO:0000256" key="5">
    <source>
        <dbReference type="ARBA" id="ARBA00022777"/>
    </source>
</evidence>
<evidence type="ECO:0000313" key="10">
    <source>
        <dbReference type="EMBL" id="MBD2179874.1"/>
    </source>
</evidence>
<sequence>MANQKIMVVEDEIIVAEDVAGRLRKLGYTVTAIATTGEEAILKAEETQPDLVLMDIVLEGNMDGITAAEKIRNNYHIPIVFLTAYADEETLNRAKLTDPFGYILKPFQQKDMHATIEIALHRYELETKMRQALESSEELRQIAQQQVLRQSKYVAMAAHELRNPLTALVASTKLLEFNRTHWDEESKAKCLRLIHSAIQNMNQMIEDILIVGRAEADQLQFNPAPLNLSEFCYHFVERMQLSANGKHRLKFVSDGVIVAIIDQRLLQHILSNLLTNAIKYSPNGGTVYLELICEESGVSAREEITNEQGILTTEKVVIFRVRDEGIGIPQKDLGKLFEAFHRCSNVGAIAGNGLGLTVVKKAVELHGGTIAVESEVGIGTTFTIKLPCKIKI</sequence>
<keyword evidence="3 7" id="KW-0597">Phosphoprotein</keyword>
<dbReference type="FunFam" id="3.30.565.10:FF:000006">
    <property type="entry name" value="Sensor histidine kinase WalK"/>
    <property type="match status" value="1"/>
</dbReference>
<dbReference type="SUPFAM" id="SSF47384">
    <property type="entry name" value="Homodimeric domain of signal transducing histidine kinase"/>
    <property type="match status" value="1"/>
</dbReference>
<dbReference type="AlphaFoldDB" id="A0A926ZEQ1"/>
<protein>
    <recommendedName>
        <fullName evidence="2">histidine kinase</fullName>
        <ecNumber evidence="2">2.7.13.3</ecNumber>
    </recommendedName>
</protein>
<reference evidence="10" key="1">
    <citation type="journal article" date="2015" name="ISME J.">
        <title>Draft Genome Sequence of Streptomyces incarnatus NRRL8089, which Produces the Nucleoside Antibiotic Sinefungin.</title>
        <authorList>
            <person name="Oshima K."/>
            <person name="Hattori M."/>
            <person name="Shimizu H."/>
            <person name="Fukuda K."/>
            <person name="Nemoto M."/>
            <person name="Inagaki K."/>
            <person name="Tamura T."/>
        </authorList>
    </citation>
    <scope>NUCLEOTIDE SEQUENCE</scope>
    <source>
        <strain evidence="10">FACHB-1375</strain>
    </source>
</reference>
<dbReference type="GO" id="GO:0000155">
    <property type="term" value="F:phosphorelay sensor kinase activity"/>
    <property type="evidence" value="ECO:0007669"/>
    <property type="project" value="InterPro"/>
</dbReference>
<dbReference type="Pfam" id="PF00512">
    <property type="entry name" value="HisKA"/>
    <property type="match status" value="1"/>
</dbReference>
<dbReference type="InterPro" id="IPR003594">
    <property type="entry name" value="HATPase_dom"/>
</dbReference>
<dbReference type="PROSITE" id="PS50109">
    <property type="entry name" value="HIS_KIN"/>
    <property type="match status" value="1"/>
</dbReference>
<comment type="catalytic activity">
    <reaction evidence="1">
        <text>ATP + protein L-histidine = ADP + protein N-phospho-L-histidine.</text>
        <dbReference type="EC" id="2.7.13.3"/>
    </reaction>
</comment>
<dbReference type="InterPro" id="IPR003661">
    <property type="entry name" value="HisK_dim/P_dom"/>
</dbReference>
<evidence type="ECO:0000256" key="1">
    <source>
        <dbReference type="ARBA" id="ARBA00000085"/>
    </source>
</evidence>
<dbReference type="PANTHER" id="PTHR43547">
    <property type="entry name" value="TWO-COMPONENT HISTIDINE KINASE"/>
    <property type="match status" value="1"/>
</dbReference>
<dbReference type="Gene3D" id="1.10.287.130">
    <property type="match status" value="1"/>
</dbReference>
<keyword evidence="5" id="KW-0418">Kinase</keyword>
<dbReference type="InterPro" id="IPR011006">
    <property type="entry name" value="CheY-like_superfamily"/>
</dbReference>
<dbReference type="EC" id="2.7.13.3" evidence="2"/>
<accession>A0A926ZEQ1</accession>
<dbReference type="SMART" id="SM00388">
    <property type="entry name" value="HisKA"/>
    <property type="match status" value="1"/>
</dbReference>
<dbReference type="PANTHER" id="PTHR43547:SF2">
    <property type="entry name" value="HYBRID SIGNAL TRANSDUCTION HISTIDINE KINASE C"/>
    <property type="match status" value="1"/>
</dbReference>
<dbReference type="Gene3D" id="3.30.565.10">
    <property type="entry name" value="Histidine kinase-like ATPase, C-terminal domain"/>
    <property type="match status" value="1"/>
</dbReference>
<dbReference type="InterPro" id="IPR036890">
    <property type="entry name" value="HATPase_C_sf"/>
</dbReference>
<feature type="domain" description="Response regulatory" evidence="9">
    <location>
        <begin position="5"/>
        <end position="120"/>
    </location>
</feature>
<dbReference type="Pfam" id="PF00072">
    <property type="entry name" value="Response_reg"/>
    <property type="match status" value="1"/>
</dbReference>
<dbReference type="SMART" id="SM00387">
    <property type="entry name" value="HATPase_c"/>
    <property type="match status" value="1"/>
</dbReference>
<evidence type="ECO:0000259" key="8">
    <source>
        <dbReference type="PROSITE" id="PS50109"/>
    </source>
</evidence>
<evidence type="ECO:0000256" key="7">
    <source>
        <dbReference type="PROSITE-ProRule" id="PRU00169"/>
    </source>
</evidence>
<dbReference type="InterPro" id="IPR001789">
    <property type="entry name" value="Sig_transdc_resp-reg_receiver"/>
</dbReference>
<dbReference type="Gene3D" id="3.40.50.2300">
    <property type="match status" value="1"/>
</dbReference>
<reference evidence="10" key="2">
    <citation type="submission" date="2020-08" db="EMBL/GenBank/DDBJ databases">
        <authorList>
            <person name="Chen M."/>
            <person name="Teng W."/>
            <person name="Zhao L."/>
            <person name="Hu C."/>
            <person name="Zhou Y."/>
            <person name="Han B."/>
            <person name="Song L."/>
            <person name="Shu W."/>
        </authorList>
    </citation>
    <scope>NUCLEOTIDE SEQUENCE</scope>
    <source>
        <strain evidence="10">FACHB-1375</strain>
    </source>
</reference>
<feature type="modified residue" description="4-aspartylphosphate" evidence="7">
    <location>
        <position position="55"/>
    </location>
</feature>
<dbReference type="PRINTS" id="PR00344">
    <property type="entry name" value="BCTRLSENSOR"/>
</dbReference>
<evidence type="ECO:0000256" key="3">
    <source>
        <dbReference type="ARBA" id="ARBA00022553"/>
    </source>
</evidence>
<keyword evidence="4" id="KW-0808">Transferase</keyword>
<name>A0A926ZEQ1_9CYAN</name>
<dbReference type="CDD" id="cd00082">
    <property type="entry name" value="HisKA"/>
    <property type="match status" value="1"/>
</dbReference>
<dbReference type="Pfam" id="PF02518">
    <property type="entry name" value="HATPase_c"/>
    <property type="match status" value="1"/>
</dbReference>
<organism evidence="10 11">
    <name type="scientific">Aerosakkonema funiforme FACHB-1375</name>
    <dbReference type="NCBI Taxonomy" id="2949571"/>
    <lineage>
        <taxon>Bacteria</taxon>
        <taxon>Bacillati</taxon>
        <taxon>Cyanobacteriota</taxon>
        <taxon>Cyanophyceae</taxon>
        <taxon>Oscillatoriophycideae</taxon>
        <taxon>Aerosakkonematales</taxon>
        <taxon>Aerosakkonemataceae</taxon>
        <taxon>Aerosakkonema</taxon>
    </lineage>
</organism>
<dbReference type="SUPFAM" id="SSF55874">
    <property type="entry name" value="ATPase domain of HSP90 chaperone/DNA topoisomerase II/histidine kinase"/>
    <property type="match status" value="1"/>
</dbReference>
<comment type="caution">
    <text evidence="10">The sequence shown here is derived from an EMBL/GenBank/DDBJ whole genome shotgun (WGS) entry which is preliminary data.</text>
</comment>
<evidence type="ECO:0000259" key="9">
    <source>
        <dbReference type="PROSITE" id="PS50110"/>
    </source>
</evidence>